<keyword evidence="14" id="KW-0732">Signal</keyword>
<dbReference type="Gene3D" id="2.40.70.10">
    <property type="entry name" value="Acid Proteases"/>
    <property type="match status" value="2"/>
</dbReference>
<accession>A0A8H2XYX9</accession>
<keyword evidence="4 12" id="KW-0645">Protease</keyword>
<evidence type="ECO:0000256" key="10">
    <source>
        <dbReference type="PIRSR" id="PIRSR601461-1"/>
    </source>
</evidence>
<evidence type="ECO:0000256" key="14">
    <source>
        <dbReference type="SAM" id="SignalP"/>
    </source>
</evidence>
<feature type="domain" description="Peptidase A1" evidence="15">
    <location>
        <begin position="269"/>
        <end position="586"/>
    </location>
</feature>
<dbReference type="InterPro" id="IPR001461">
    <property type="entry name" value="Aspartic_peptidase_A1"/>
</dbReference>
<protein>
    <recommendedName>
        <fullName evidence="15">Peptidase A1 domain-containing protein</fullName>
    </recommendedName>
</protein>
<dbReference type="CDD" id="cd05471">
    <property type="entry name" value="pepsin_like"/>
    <property type="match status" value="1"/>
</dbReference>
<evidence type="ECO:0000256" key="3">
    <source>
        <dbReference type="ARBA" id="ARBA00022475"/>
    </source>
</evidence>
<evidence type="ECO:0000256" key="13">
    <source>
        <dbReference type="SAM" id="MobiDB-lite"/>
    </source>
</evidence>
<gene>
    <name evidence="16" type="ORF">RDB_LOCUS66429</name>
</gene>
<feature type="signal peptide" evidence="14">
    <location>
        <begin position="1"/>
        <end position="21"/>
    </location>
</feature>
<keyword evidence="8" id="KW-0325">Glycoprotein</keyword>
<evidence type="ECO:0000313" key="16">
    <source>
        <dbReference type="EMBL" id="CAE6438025.1"/>
    </source>
</evidence>
<evidence type="ECO:0000256" key="2">
    <source>
        <dbReference type="ARBA" id="ARBA00007447"/>
    </source>
</evidence>
<keyword evidence="9" id="KW-0449">Lipoprotein</keyword>
<dbReference type="FunFam" id="2.40.70.10:FF:000060">
    <property type="entry name" value="Aspartic-type endopeptidase ctsD"/>
    <property type="match status" value="1"/>
</dbReference>
<dbReference type="InterPro" id="IPR034164">
    <property type="entry name" value="Pepsin-like_dom"/>
</dbReference>
<sequence>MLTPFTLAVLLASMIVSPVEAVPYRRNVGLITMPLTRMHKIRDDIHPQILLQQHANSAHRRLARMTGKREPTSEEMSAAIQKRMVVVGEGVQALRNKQQQKRKFNVGKVDAELTRVRLAANGSPRVAAAGAVLEAGVALTTVTTTVTPANQAAATSVSVTTTIVITETVTAGAPAATPPAGGSPAEAAPAAGASPPAEAVTSAATSSTAAAAPVATGGAGNATAAVGSNKDGFSKVNLGAAINGGVTNSTKPTAANSVALDNEANDIGYLATIQLGTPPREFRLLMDSGSADMWVGGETCQSQAGGGCGNHTFLGAKSSTSFKSAGRTFQVTYGTGQVAGDVITDDVVIAGLKLPAHTFGAATVESVEFSSNDTPFDGLVGLAKSSLSNQKVDTPPESLAKAGLIQSAITSYKIPRLADGKNDGEITFGGIDETKIDAATTTTMPNVNPNGFWEVPFTAAVGGKDIGLTGRTAILDTGTSLIIAPPADAQALHAQIPGSKSDGQGGFTIPCTTDAQIAFTMGGQSFAIDPRDLLFVPVNQNNLQGDCVSGIMSGQIGGPQEWLVGDVFLKNVYFSHDVAKNAITLAKLK</sequence>
<proteinExistence type="inferred from homology"/>
<dbReference type="EMBL" id="CAJMWQ010001155">
    <property type="protein sequence ID" value="CAE6438025.1"/>
    <property type="molecule type" value="Genomic_DNA"/>
</dbReference>
<evidence type="ECO:0000313" key="17">
    <source>
        <dbReference type="Proteomes" id="UP000663826"/>
    </source>
</evidence>
<keyword evidence="7" id="KW-0472">Membrane</keyword>
<dbReference type="InterPro" id="IPR033121">
    <property type="entry name" value="PEPTIDASE_A1"/>
</dbReference>
<evidence type="ECO:0000256" key="1">
    <source>
        <dbReference type="ARBA" id="ARBA00004236"/>
    </source>
</evidence>
<evidence type="ECO:0000256" key="4">
    <source>
        <dbReference type="ARBA" id="ARBA00022670"/>
    </source>
</evidence>
<evidence type="ECO:0000256" key="9">
    <source>
        <dbReference type="ARBA" id="ARBA00023288"/>
    </source>
</evidence>
<keyword evidence="5 12" id="KW-0064">Aspartyl protease</keyword>
<organism evidence="16 17">
    <name type="scientific">Rhizoctonia solani</name>
    <dbReference type="NCBI Taxonomy" id="456999"/>
    <lineage>
        <taxon>Eukaryota</taxon>
        <taxon>Fungi</taxon>
        <taxon>Dikarya</taxon>
        <taxon>Basidiomycota</taxon>
        <taxon>Agaricomycotina</taxon>
        <taxon>Agaricomycetes</taxon>
        <taxon>Cantharellales</taxon>
        <taxon>Ceratobasidiaceae</taxon>
        <taxon>Rhizoctonia</taxon>
    </lineage>
</organism>
<dbReference type="Proteomes" id="UP000663826">
    <property type="component" value="Unassembled WGS sequence"/>
</dbReference>
<dbReference type="PANTHER" id="PTHR47966:SF75">
    <property type="entry name" value="ENDOPEPTIDASE (CTSD), PUTATIVE (AFU_ORTHOLOGUE AFUA_4G07040)-RELATED"/>
    <property type="match status" value="1"/>
</dbReference>
<feature type="active site" evidence="10">
    <location>
        <position position="476"/>
    </location>
</feature>
<feature type="active site" evidence="10">
    <location>
        <position position="287"/>
    </location>
</feature>
<comment type="caution">
    <text evidence="16">The sequence shown here is derived from an EMBL/GenBank/DDBJ whole genome shotgun (WGS) entry which is preliminary data.</text>
</comment>
<evidence type="ECO:0000259" key="15">
    <source>
        <dbReference type="PROSITE" id="PS51767"/>
    </source>
</evidence>
<dbReference type="PANTHER" id="PTHR47966">
    <property type="entry name" value="BETA-SITE APP-CLEAVING ENZYME, ISOFORM A-RELATED"/>
    <property type="match status" value="1"/>
</dbReference>
<feature type="disulfide bond" evidence="11">
    <location>
        <begin position="300"/>
        <end position="308"/>
    </location>
</feature>
<evidence type="ECO:0000256" key="8">
    <source>
        <dbReference type="ARBA" id="ARBA00023180"/>
    </source>
</evidence>
<dbReference type="SUPFAM" id="SSF50630">
    <property type="entry name" value="Acid proteases"/>
    <property type="match status" value="1"/>
</dbReference>
<evidence type="ECO:0000256" key="5">
    <source>
        <dbReference type="ARBA" id="ARBA00022750"/>
    </source>
</evidence>
<evidence type="ECO:0000256" key="7">
    <source>
        <dbReference type="ARBA" id="ARBA00023136"/>
    </source>
</evidence>
<keyword evidence="6 12" id="KW-0378">Hydrolase</keyword>
<reference evidence="16" key="1">
    <citation type="submission" date="2021-01" db="EMBL/GenBank/DDBJ databases">
        <authorList>
            <person name="Kaushik A."/>
        </authorList>
    </citation>
    <scope>NUCLEOTIDE SEQUENCE</scope>
    <source>
        <strain evidence="16">AG1-1B</strain>
    </source>
</reference>
<dbReference type="PROSITE" id="PS00141">
    <property type="entry name" value="ASP_PROTEASE"/>
    <property type="match status" value="1"/>
</dbReference>
<comment type="similarity">
    <text evidence="2 12">Belongs to the peptidase A1 family.</text>
</comment>
<keyword evidence="11" id="KW-1015">Disulfide bond</keyword>
<keyword evidence="3" id="KW-1003">Cell membrane</keyword>
<dbReference type="GO" id="GO:0005886">
    <property type="term" value="C:plasma membrane"/>
    <property type="evidence" value="ECO:0007669"/>
    <property type="project" value="UniProtKB-SubCell"/>
</dbReference>
<comment type="subcellular location">
    <subcellularLocation>
        <location evidence="1">Cell membrane</location>
    </subcellularLocation>
</comment>
<evidence type="ECO:0000256" key="6">
    <source>
        <dbReference type="ARBA" id="ARBA00022801"/>
    </source>
</evidence>
<dbReference type="PRINTS" id="PR00792">
    <property type="entry name" value="PEPSIN"/>
</dbReference>
<feature type="region of interest" description="Disordered" evidence="13">
    <location>
        <begin position="173"/>
        <end position="199"/>
    </location>
</feature>
<evidence type="ECO:0000256" key="12">
    <source>
        <dbReference type="RuleBase" id="RU000454"/>
    </source>
</evidence>
<dbReference type="GO" id="GO:0004190">
    <property type="term" value="F:aspartic-type endopeptidase activity"/>
    <property type="evidence" value="ECO:0007669"/>
    <property type="project" value="UniProtKB-KW"/>
</dbReference>
<dbReference type="PROSITE" id="PS51767">
    <property type="entry name" value="PEPTIDASE_A1"/>
    <property type="match status" value="1"/>
</dbReference>
<feature type="chain" id="PRO_5034248026" description="Peptidase A1 domain-containing protein" evidence="14">
    <location>
        <begin position="22"/>
        <end position="589"/>
    </location>
</feature>
<dbReference type="InterPro" id="IPR001969">
    <property type="entry name" value="Aspartic_peptidase_AS"/>
</dbReference>
<dbReference type="Pfam" id="PF00026">
    <property type="entry name" value="Asp"/>
    <property type="match status" value="1"/>
</dbReference>
<dbReference type="GO" id="GO:0006508">
    <property type="term" value="P:proteolysis"/>
    <property type="evidence" value="ECO:0007669"/>
    <property type="project" value="UniProtKB-KW"/>
</dbReference>
<dbReference type="InterPro" id="IPR021109">
    <property type="entry name" value="Peptidase_aspartic_dom_sf"/>
</dbReference>
<dbReference type="AlphaFoldDB" id="A0A8H2XYX9"/>
<name>A0A8H2XYX9_9AGAM</name>
<evidence type="ECO:0000256" key="11">
    <source>
        <dbReference type="PIRSR" id="PIRSR601461-2"/>
    </source>
</evidence>